<keyword evidence="1" id="KW-0812">Transmembrane</keyword>
<evidence type="ECO:0000313" key="3">
    <source>
        <dbReference type="Proteomes" id="UP000010087"/>
    </source>
</evidence>
<keyword evidence="1" id="KW-0472">Membrane</keyword>
<accession>A0A0H3HRV2</accession>
<dbReference type="NCBIfam" id="NF038351">
    <property type="entry name" value="cyt_ox_assem_30"/>
    <property type="match status" value="1"/>
</dbReference>
<protein>
    <recommendedName>
        <fullName evidence="4">Cytochrome C oxidase assembly protein</fullName>
    </recommendedName>
</protein>
<dbReference type="GeneID" id="60552673"/>
<reference evidence="2 3" key="1">
    <citation type="journal article" date="2012" name="PLoS ONE">
        <title>Evolution of Burkholderia pseudomallei in recurrent melioidosis.</title>
        <authorList>
            <person name="Hayden H.S."/>
            <person name="Lim R."/>
            <person name="Brittnacher M.J."/>
            <person name="Sims E.H."/>
            <person name="Ramage E.R."/>
            <person name="Fong C."/>
            <person name="Wu Z."/>
            <person name="Crist E."/>
            <person name="Chang J."/>
            <person name="Zhou Y."/>
            <person name="Radey M."/>
            <person name="Rohmer L."/>
            <person name="Haugen E."/>
            <person name="Gillett W."/>
            <person name="Wuthiekanun V."/>
            <person name="Peacock S.J."/>
            <person name="Kaul R."/>
            <person name="Miller S.I."/>
            <person name="Manoil C."/>
            <person name="Jacobs M.A."/>
        </authorList>
    </citation>
    <scope>NUCLEOTIDE SEQUENCE [LARGE SCALE GENOMIC DNA]</scope>
    <source>
        <strain evidence="2 3">1026b</strain>
    </source>
</reference>
<dbReference type="PATRIC" id="fig|884204.3.peg.3353"/>
<proteinExistence type="predicted"/>
<dbReference type="EMBL" id="CP002833">
    <property type="protein sequence ID" value="AFI67635.1"/>
    <property type="molecule type" value="Genomic_DNA"/>
</dbReference>
<dbReference type="InterPro" id="IPR047811">
    <property type="entry name" value="CytC_ox_assmbl_put"/>
</dbReference>
<dbReference type="AlphaFoldDB" id="A0A0H3HRV2"/>
<dbReference type="KEGG" id="bpz:BP1026B_I3051"/>
<feature type="transmembrane region" description="Helical" evidence="1">
    <location>
        <begin position="21"/>
        <end position="42"/>
    </location>
</feature>
<dbReference type="Proteomes" id="UP000010087">
    <property type="component" value="Chromosome 1"/>
</dbReference>
<keyword evidence="1" id="KW-1133">Transmembrane helix</keyword>
<evidence type="ECO:0000313" key="2">
    <source>
        <dbReference type="EMBL" id="AFI67635.1"/>
    </source>
</evidence>
<organism evidence="2 3">
    <name type="scientific">Burkholderia pseudomallei (strain 1026b)</name>
    <dbReference type="NCBI Taxonomy" id="884204"/>
    <lineage>
        <taxon>Bacteria</taxon>
        <taxon>Pseudomonadati</taxon>
        <taxon>Pseudomonadota</taxon>
        <taxon>Betaproteobacteria</taxon>
        <taxon>Burkholderiales</taxon>
        <taxon>Burkholderiaceae</taxon>
        <taxon>Burkholderia</taxon>
        <taxon>pseudomallei group</taxon>
    </lineage>
</organism>
<name>A0A0H3HRV2_BURP2</name>
<evidence type="ECO:0008006" key="4">
    <source>
        <dbReference type="Google" id="ProtNLM"/>
    </source>
</evidence>
<dbReference type="RefSeq" id="WP_004550920.1">
    <property type="nucleotide sequence ID" value="NC_017831.1"/>
</dbReference>
<gene>
    <name evidence="2" type="ordered locus">BP1026B_I3051</name>
</gene>
<sequence length="46" mass="5225">MTRNSQKRRTPDEIRAGNKRLLLILLIVVAVFFVGAVVRQWIASTS</sequence>
<evidence type="ECO:0000256" key="1">
    <source>
        <dbReference type="SAM" id="Phobius"/>
    </source>
</evidence>